<accession>X1S2R1</accession>
<evidence type="ECO:0008006" key="3">
    <source>
        <dbReference type="Google" id="ProtNLM"/>
    </source>
</evidence>
<dbReference type="PANTHER" id="PTHR24637">
    <property type="entry name" value="COLLAGEN"/>
    <property type="match status" value="1"/>
</dbReference>
<feature type="region of interest" description="Disordered" evidence="1">
    <location>
        <begin position="31"/>
        <end position="103"/>
    </location>
</feature>
<sequence>MKGKFVIVSVLLALVLALSLVGCVPQGERGVAGSQGLQGAQGIQGEQGPEGPKGDVGPQGEQGEQGEEGEQGERGKRGYEGDKGERGLRGPQGATGPAGSDAECGDLQAQIDVLEKRISALEFVPPTIDGVLDVGEWDSPTFIYESDSGYIGTVNIYITTDSDNLYIAAEAAGGDMSGAQSLGLATALNIYIDANPPTPIDGVVDDGDLAVIAKDDVIHIPYEPGANDWDWQEEGSFSNAGGEFAANGDDWSGNGIVEVKIPFSLLGIGPRSTIGLCFQAFGYTKYPEGAHPDWPETYAESQ</sequence>
<name>X1S2R1_9ZZZZ</name>
<protein>
    <recommendedName>
        <fullName evidence="3">Collagen-like protein</fullName>
    </recommendedName>
</protein>
<dbReference type="AlphaFoldDB" id="X1S2R1"/>
<dbReference type="Pfam" id="PF01391">
    <property type="entry name" value="Collagen"/>
    <property type="match status" value="1"/>
</dbReference>
<dbReference type="SUPFAM" id="SSF49344">
    <property type="entry name" value="CBD9-like"/>
    <property type="match status" value="1"/>
</dbReference>
<dbReference type="PROSITE" id="PS51257">
    <property type="entry name" value="PROKAR_LIPOPROTEIN"/>
    <property type="match status" value="1"/>
</dbReference>
<gene>
    <name evidence="2" type="ORF">S12H4_06451</name>
</gene>
<comment type="caution">
    <text evidence="2">The sequence shown here is derived from an EMBL/GenBank/DDBJ whole genome shotgun (WGS) entry which is preliminary data.</text>
</comment>
<reference evidence="2" key="1">
    <citation type="journal article" date="2014" name="Front. Microbiol.">
        <title>High frequency of phylogenetically diverse reductive dehalogenase-homologous genes in deep subseafloor sedimentary metagenomes.</title>
        <authorList>
            <person name="Kawai M."/>
            <person name="Futagami T."/>
            <person name="Toyoda A."/>
            <person name="Takaki Y."/>
            <person name="Nishi S."/>
            <person name="Hori S."/>
            <person name="Arai W."/>
            <person name="Tsubouchi T."/>
            <person name="Morono Y."/>
            <person name="Uchiyama I."/>
            <person name="Ito T."/>
            <person name="Fujiyama A."/>
            <person name="Inagaki F."/>
            <person name="Takami H."/>
        </authorList>
    </citation>
    <scope>NUCLEOTIDE SEQUENCE</scope>
    <source>
        <strain evidence="2">Expedition CK06-06</strain>
    </source>
</reference>
<dbReference type="Gene3D" id="2.60.40.1190">
    <property type="match status" value="1"/>
</dbReference>
<dbReference type="InterPro" id="IPR008160">
    <property type="entry name" value="Collagen"/>
</dbReference>
<organism evidence="2">
    <name type="scientific">marine sediment metagenome</name>
    <dbReference type="NCBI Taxonomy" id="412755"/>
    <lineage>
        <taxon>unclassified sequences</taxon>
        <taxon>metagenomes</taxon>
        <taxon>ecological metagenomes</taxon>
    </lineage>
</organism>
<proteinExistence type="predicted"/>
<evidence type="ECO:0000256" key="1">
    <source>
        <dbReference type="SAM" id="MobiDB-lite"/>
    </source>
</evidence>
<feature type="compositionally biased region" description="Low complexity" evidence="1">
    <location>
        <begin position="31"/>
        <end position="50"/>
    </location>
</feature>
<dbReference type="EMBL" id="BARW01002266">
    <property type="protein sequence ID" value="GAI69725.1"/>
    <property type="molecule type" value="Genomic_DNA"/>
</dbReference>
<dbReference type="PANTHER" id="PTHR24637:SF417">
    <property type="entry name" value="COL_CUTICLE_N DOMAIN-CONTAINING PROTEIN"/>
    <property type="match status" value="1"/>
</dbReference>
<feature type="compositionally biased region" description="Basic and acidic residues" evidence="1">
    <location>
        <begin position="71"/>
        <end position="88"/>
    </location>
</feature>
<evidence type="ECO:0000313" key="2">
    <source>
        <dbReference type="EMBL" id="GAI69725.1"/>
    </source>
</evidence>